<dbReference type="EMBL" id="JACTNZ010000005">
    <property type="protein sequence ID" value="KAG5550621.1"/>
    <property type="molecule type" value="Genomic_DNA"/>
</dbReference>
<evidence type="ECO:0000313" key="1">
    <source>
        <dbReference type="EMBL" id="KAG5550621.1"/>
    </source>
</evidence>
<organism evidence="1 2">
    <name type="scientific">Rhododendron griersonianum</name>
    <dbReference type="NCBI Taxonomy" id="479676"/>
    <lineage>
        <taxon>Eukaryota</taxon>
        <taxon>Viridiplantae</taxon>
        <taxon>Streptophyta</taxon>
        <taxon>Embryophyta</taxon>
        <taxon>Tracheophyta</taxon>
        <taxon>Spermatophyta</taxon>
        <taxon>Magnoliopsida</taxon>
        <taxon>eudicotyledons</taxon>
        <taxon>Gunneridae</taxon>
        <taxon>Pentapetalae</taxon>
        <taxon>asterids</taxon>
        <taxon>Ericales</taxon>
        <taxon>Ericaceae</taxon>
        <taxon>Ericoideae</taxon>
        <taxon>Rhodoreae</taxon>
        <taxon>Rhododendron</taxon>
    </lineage>
</organism>
<dbReference type="AlphaFoldDB" id="A0AAV6KDM2"/>
<protein>
    <submittedName>
        <fullName evidence="1">Uncharacterized protein</fullName>
    </submittedName>
</protein>
<name>A0AAV6KDM2_9ERIC</name>
<proteinExistence type="predicted"/>
<dbReference type="Proteomes" id="UP000823749">
    <property type="component" value="Chromosome 5"/>
</dbReference>
<evidence type="ECO:0000313" key="2">
    <source>
        <dbReference type="Proteomes" id="UP000823749"/>
    </source>
</evidence>
<comment type="caution">
    <text evidence="1">The sequence shown here is derived from an EMBL/GenBank/DDBJ whole genome shotgun (WGS) entry which is preliminary data.</text>
</comment>
<gene>
    <name evidence="1" type="ORF">RHGRI_015534</name>
</gene>
<sequence length="53" mass="6187">MLYHHSRSQPMLGGSKIFVTSIEERPPVRSRFLSQVGELDPKQRLLSMEWCDL</sequence>
<reference evidence="1" key="1">
    <citation type="submission" date="2020-08" db="EMBL/GenBank/DDBJ databases">
        <title>Plant Genome Project.</title>
        <authorList>
            <person name="Zhang R.-G."/>
        </authorList>
    </citation>
    <scope>NUCLEOTIDE SEQUENCE</scope>
    <source>
        <strain evidence="1">WSP0</strain>
        <tissue evidence="1">Leaf</tissue>
    </source>
</reference>
<keyword evidence="2" id="KW-1185">Reference proteome</keyword>
<accession>A0AAV6KDM2</accession>